<keyword evidence="3" id="KW-0812">Transmembrane</keyword>
<keyword evidence="4" id="KW-0732">Signal</keyword>
<dbReference type="PANTHER" id="PTHR23244:SF471">
    <property type="entry name" value="GUANINE NUCLEOTIDE-BINDING PROTEIN SUBUNIT BETA 1-RELATED"/>
    <property type="match status" value="1"/>
</dbReference>
<feature type="compositionally biased region" description="Basic and acidic residues" evidence="2">
    <location>
        <begin position="37"/>
        <end position="57"/>
    </location>
</feature>
<dbReference type="Gene3D" id="3.30.40.10">
    <property type="entry name" value="Zinc/RING finger domain, C3HC4 (zinc finger)"/>
    <property type="match status" value="1"/>
</dbReference>
<feature type="region of interest" description="Disordered" evidence="2">
    <location>
        <begin position="519"/>
        <end position="545"/>
    </location>
</feature>
<dbReference type="SUPFAM" id="SSF57850">
    <property type="entry name" value="RING/U-box"/>
    <property type="match status" value="1"/>
</dbReference>
<dbReference type="PANTHER" id="PTHR23244">
    <property type="entry name" value="KELCH REPEAT DOMAIN"/>
    <property type="match status" value="1"/>
</dbReference>
<evidence type="ECO:0000256" key="2">
    <source>
        <dbReference type="SAM" id="MobiDB-lite"/>
    </source>
</evidence>
<feature type="region of interest" description="Disordered" evidence="2">
    <location>
        <begin position="178"/>
        <end position="219"/>
    </location>
</feature>
<gene>
    <name evidence="6" type="ORF">ACHAW5_006731</name>
</gene>
<feature type="domain" description="RING-type" evidence="5">
    <location>
        <begin position="876"/>
        <end position="917"/>
    </location>
</feature>
<feature type="compositionally biased region" description="Polar residues" evidence="2">
    <location>
        <begin position="524"/>
        <end position="539"/>
    </location>
</feature>
<evidence type="ECO:0000256" key="1">
    <source>
        <dbReference type="PROSITE-ProRule" id="PRU00175"/>
    </source>
</evidence>
<dbReference type="InterPro" id="IPR001841">
    <property type="entry name" value="Znf_RING"/>
</dbReference>
<dbReference type="Gene3D" id="2.120.10.80">
    <property type="entry name" value="Kelch-type beta propeller"/>
    <property type="match status" value="2"/>
</dbReference>
<dbReference type="Proteomes" id="UP001530315">
    <property type="component" value="Unassembled WGS sequence"/>
</dbReference>
<dbReference type="InterPro" id="IPR013083">
    <property type="entry name" value="Znf_RING/FYVE/PHD"/>
</dbReference>
<dbReference type="SUPFAM" id="SSF117281">
    <property type="entry name" value="Kelch motif"/>
    <property type="match status" value="1"/>
</dbReference>
<accession>A0ABD3P376</accession>
<keyword evidence="7" id="KW-1185">Reference proteome</keyword>
<protein>
    <recommendedName>
        <fullName evidence="5">RING-type domain-containing protein</fullName>
    </recommendedName>
</protein>
<evidence type="ECO:0000256" key="3">
    <source>
        <dbReference type="SAM" id="Phobius"/>
    </source>
</evidence>
<dbReference type="PROSITE" id="PS50089">
    <property type="entry name" value="ZF_RING_2"/>
    <property type="match status" value="1"/>
</dbReference>
<feature type="region of interest" description="Disordered" evidence="2">
    <location>
        <begin position="37"/>
        <end position="61"/>
    </location>
</feature>
<evidence type="ECO:0000313" key="6">
    <source>
        <dbReference type="EMBL" id="KAL3782735.1"/>
    </source>
</evidence>
<dbReference type="CDD" id="cd16454">
    <property type="entry name" value="RING-H2_PA-TM-RING"/>
    <property type="match status" value="1"/>
</dbReference>
<feature type="transmembrane region" description="Helical" evidence="3">
    <location>
        <begin position="787"/>
        <end position="808"/>
    </location>
</feature>
<dbReference type="InterPro" id="IPR015915">
    <property type="entry name" value="Kelch-typ_b-propeller"/>
</dbReference>
<dbReference type="SMART" id="SM00184">
    <property type="entry name" value="RING"/>
    <property type="match status" value="1"/>
</dbReference>
<name>A0ABD3P376_9STRA</name>
<evidence type="ECO:0000313" key="7">
    <source>
        <dbReference type="Proteomes" id="UP001530315"/>
    </source>
</evidence>
<evidence type="ECO:0000259" key="5">
    <source>
        <dbReference type="PROSITE" id="PS50089"/>
    </source>
</evidence>
<keyword evidence="1" id="KW-0479">Metal-binding</keyword>
<dbReference type="GO" id="GO:0008270">
    <property type="term" value="F:zinc ion binding"/>
    <property type="evidence" value="ECO:0007669"/>
    <property type="project" value="UniProtKB-KW"/>
</dbReference>
<dbReference type="AlphaFoldDB" id="A0ABD3P376"/>
<feature type="signal peptide" evidence="4">
    <location>
        <begin position="1"/>
        <end position="25"/>
    </location>
</feature>
<keyword evidence="1" id="KW-0863">Zinc-finger</keyword>
<dbReference type="Pfam" id="PF13639">
    <property type="entry name" value="zf-RING_2"/>
    <property type="match status" value="1"/>
</dbReference>
<keyword evidence="3" id="KW-0472">Membrane</keyword>
<feature type="chain" id="PRO_5044859506" description="RING-type domain-containing protein" evidence="4">
    <location>
        <begin position="26"/>
        <end position="1039"/>
    </location>
</feature>
<evidence type="ECO:0000256" key="4">
    <source>
        <dbReference type="SAM" id="SignalP"/>
    </source>
</evidence>
<proteinExistence type="predicted"/>
<reference evidence="6 7" key="1">
    <citation type="submission" date="2024-10" db="EMBL/GenBank/DDBJ databases">
        <title>Updated reference genomes for cyclostephanoid diatoms.</title>
        <authorList>
            <person name="Roberts W.R."/>
            <person name="Alverson A.J."/>
        </authorList>
    </citation>
    <scope>NUCLEOTIDE SEQUENCE [LARGE SCALE GENOMIC DNA]</scope>
    <source>
        <strain evidence="6 7">AJA276-08</strain>
    </source>
</reference>
<feature type="compositionally biased region" description="Polar residues" evidence="2">
    <location>
        <begin position="198"/>
        <end position="217"/>
    </location>
</feature>
<keyword evidence="3" id="KW-1133">Transmembrane helix</keyword>
<feature type="compositionally biased region" description="Low complexity" evidence="2">
    <location>
        <begin position="184"/>
        <end position="197"/>
    </location>
</feature>
<feature type="region of interest" description="Disordered" evidence="2">
    <location>
        <begin position="77"/>
        <end position="100"/>
    </location>
</feature>
<keyword evidence="1" id="KW-0862">Zinc</keyword>
<comment type="caution">
    <text evidence="6">The sequence shown here is derived from an EMBL/GenBank/DDBJ whole genome shotgun (WGS) entry which is preliminary data.</text>
</comment>
<dbReference type="EMBL" id="JALLAZ020001002">
    <property type="protein sequence ID" value="KAL3782735.1"/>
    <property type="molecule type" value="Genomic_DNA"/>
</dbReference>
<organism evidence="6 7">
    <name type="scientific">Stephanodiscus triporus</name>
    <dbReference type="NCBI Taxonomy" id="2934178"/>
    <lineage>
        <taxon>Eukaryota</taxon>
        <taxon>Sar</taxon>
        <taxon>Stramenopiles</taxon>
        <taxon>Ochrophyta</taxon>
        <taxon>Bacillariophyta</taxon>
        <taxon>Coscinodiscophyceae</taxon>
        <taxon>Thalassiosirophycidae</taxon>
        <taxon>Stephanodiscales</taxon>
        <taxon>Stephanodiscaceae</taxon>
        <taxon>Stephanodiscus</taxon>
    </lineage>
</organism>
<sequence>MQWKISQLICACALVGHTIVGHASTANVKELLQHLDERQPDEMVNRPRDERPSEPIRGEGMTGNVAANTFALLRTSEDARRTNIRGNNESNTEPENEDPFDADAETLLKYPWWVKIREEPGRNSFNFVPGSRRAASSVVYAYKSPQNDERAVSNGAVNNQLNISNSFDQGGIRDVNVTNNAIQSPNGTSPTNSTGSTEASSNEHVYESPKSQASGYTSDAAEDERIEEYMIISGGYTYRDWRTFPVYAFPITTAERTRSGEWIDLSPSEAEEEGVDPRCREEDDAAARERLFQEAKFLDNVDGGPPVDDPWERSSPCAPSGRMGHISGIHDDRLYVFGGLIYDEELAFGYRKRDTFRMEDVPFVYRLNLKEMFDRRRVESDGGHISPGNVTGWQRIIPSVKPYAPGGVQPTFAAEVLLSYVNRGEMQGGLWSSKDSVSGHDKLVMYGGLRISNLVYEGHGHGAPSKFVKGETAFGPSSSQMVLSHKIVELPLGDVWAYDFDLNCWERITNGSGRGINVPVVRSGTKTENNSDATDNKLPTNGDDDVWGSDLGIDASSYPRPRTAHAATVVGSQLVVHGGMGFSGHLNEWDGSTEWETLDDMWILDLNTRQWTRRWLSPPLVRSYHSLVGWSAEVGCEVEFHNCTSWESPVVAAFGGYTTDVDVISGEEVAYVFDDLLVSYPPSSKTYSDLLLHPTEIDDLGYEDSPTPWLKASRQGSEGVDMISIRYQHSAVLSNEGVLIVWGGNFQTTAQIDGVWMINIAGTESTINLEMAGEDAIFDEYDRTITALHTIIIMLMFMSISLTLLLGLTQRYQEIVSQANDDAAVATGIAMAAQDFGGGVVPTRRGNGLHPEIINTIPRKIFARDNDATEEGEQCCPICLVDYSDGDELRVLPCGHYLHRSCLDAWLASNPSCPSCRYSLTELVDDRSMLQLRTLRSRLTNHTAFVRFIGNDYADDIEMTDAHLQRRTIIDLQYLPSSLSLSEVDTATESIGEGYLQDDTVEDPDPRHHTAIGQIRDWRSRRRPLQRDRRLPNFYLETA</sequence>